<sequence>MHSSPAPTIDQPSRLTEDEHAVLYKHLTAAIQDAGLCASTLYREQDKYVWEFGPHTARLAVGIFRAARKS</sequence>
<accession>A0ABN1F108</accession>
<protein>
    <submittedName>
        <fullName evidence="1">Uncharacterized protein</fullName>
    </submittedName>
</protein>
<organism evidence="1 2">
    <name type="scientific">Streptomyces crystallinus</name>
    <dbReference type="NCBI Taxonomy" id="68191"/>
    <lineage>
        <taxon>Bacteria</taxon>
        <taxon>Bacillati</taxon>
        <taxon>Actinomycetota</taxon>
        <taxon>Actinomycetes</taxon>
        <taxon>Kitasatosporales</taxon>
        <taxon>Streptomycetaceae</taxon>
        <taxon>Streptomyces</taxon>
    </lineage>
</organism>
<name>A0ABN1F108_9ACTN</name>
<evidence type="ECO:0000313" key="1">
    <source>
        <dbReference type="EMBL" id="GAA0579635.1"/>
    </source>
</evidence>
<reference evidence="1 2" key="1">
    <citation type="journal article" date="2019" name="Int. J. Syst. Evol. Microbiol.">
        <title>The Global Catalogue of Microorganisms (GCM) 10K type strain sequencing project: providing services to taxonomists for standard genome sequencing and annotation.</title>
        <authorList>
            <consortium name="The Broad Institute Genomics Platform"/>
            <consortium name="The Broad Institute Genome Sequencing Center for Infectious Disease"/>
            <person name="Wu L."/>
            <person name="Ma J."/>
        </authorList>
    </citation>
    <scope>NUCLEOTIDE SEQUENCE [LARGE SCALE GENOMIC DNA]</scope>
    <source>
        <strain evidence="1 2">JCM 5067</strain>
    </source>
</reference>
<dbReference type="RefSeq" id="WP_344069435.1">
    <property type="nucleotide sequence ID" value="NZ_BAAACA010000004.1"/>
</dbReference>
<dbReference type="EMBL" id="BAAACA010000004">
    <property type="protein sequence ID" value="GAA0579635.1"/>
    <property type="molecule type" value="Genomic_DNA"/>
</dbReference>
<evidence type="ECO:0000313" key="2">
    <source>
        <dbReference type="Proteomes" id="UP001500668"/>
    </source>
</evidence>
<keyword evidence="2" id="KW-1185">Reference proteome</keyword>
<comment type="caution">
    <text evidence="1">The sequence shown here is derived from an EMBL/GenBank/DDBJ whole genome shotgun (WGS) entry which is preliminary data.</text>
</comment>
<proteinExistence type="predicted"/>
<dbReference type="Proteomes" id="UP001500668">
    <property type="component" value="Unassembled WGS sequence"/>
</dbReference>
<gene>
    <name evidence="1" type="ORF">GCM10010394_05240</name>
</gene>